<accession>A0ABP0LWE0</accession>
<keyword evidence="2" id="KW-1185">Reference proteome</keyword>
<reference evidence="1 2" key="1">
    <citation type="submission" date="2024-02" db="EMBL/GenBank/DDBJ databases">
        <authorList>
            <person name="Chen Y."/>
            <person name="Shah S."/>
            <person name="Dougan E. K."/>
            <person name="Thang M."/>
            <person name="Chan C."/>
        </authorList>
    </citation>
    <scope>NUCLEOTIDE SEQUENCE [LARGE SCALE GENOMIC DNA]</scope>
</reference>
<dbReference type="EMBL" id="CAXAMN010014492">
    <property type="protein sequence ID" value="CAK9043556.1"/>
    <property type="molecule type" value="Genomic_DNA"/>
</dbReference>
<gene>
    <name evidence="1" type="ORF">CCMP2556_LOCUS23044</name>
</gene>
<protein>
    <submittedName>
        <fullName evidence="1">Uncharacterized protein</fullName>
    </submittedName>
</protein>
<organism evidence="1 2">
    <name type="scientific">Durusdinium trenchii</name>
    <dbReference type="NCBI Taxonomy" id="1381693"/>
    <lineage>
        <taxon>Eukaryota</taxon>
        <taxon>Sar</taxon>
        <taxon>Alveolata</taxon>
        <taxon>Dinophyceae</taxon>
        <taxon>Suessiales</taxon>
        <taxon>Symbiodiniaceae</taxon>
        <taxon>Durusdinium</taxon>
    </lineage>
</organism>
<sequence>MAARSSDPECPSVELESGKSSRWQNVRWLACLRVATYISILAAVGFAGVEGLAYFNPPTTSVSSTSRVLKSKVNAETDPLWGCGLLGALPGISKDGETTAETQRFIDALKKSSSFGKVTFWNWNLAPQATDKGFEYLSKDFLFVPEIWGSNVVEKKWVREAGETNFLDSQGNRCPAEMSNLFLGMNEPDIQGSCMGNMFGTCVRPCTAEAVQRNDCPVADGRVGLAPAKPNDQGMCDCWPRSVATGVGFWPVPGCDAQQPLPELWSQERKCVDTVMKNWKKTARIAYKKGYKYFSTPLLAVHVSYAEKFIQMACDCTGESCACTDASCGCPVYVGLHFYAFDCRPRETKAYEAFEARVRDIGALMEKYPFLKGAIINEVGMLNCPPTEEDPICIPDSGKFPAKDAPDHGCPSNDELPDGLATFITNMVELSASVTTADGRHVVKGFSWFNIDRDGGTYNLRLFNDDGSINKVGEAYMRTCEKWGEMLL</sequence>
<name>A0ABP0LWE0_9DINO</name>
<dbReference type="InterPro" id="IPR024655">
    <property type="entry name" value="Asl1_glyco_hydro_catalytic"/>
</dbReference>
<comment type="caution">
    <text evidence="1">The sequence shown here is derived from an EMBL/GenBank/DDBJ whole genome shotgun (WGS) entry which is preliminary data.</text>
</comment>
<dbReference type="Pfam" id="PF11790">
    <property type="entry name" value="Glyco_hydro_cc"/>
    <property type="match status" value="1"/>
</dbReference>
<proteinExistence type="predicted"/>
<evidence type="ECO:0000313" key="1">
    <source>
        <dbReference type="EMBL" id="CAK9043556.1"/>
    </source>
</evidence>
<evidence type="ECO:0000313" key="2">
    <source>
        <dbReference type="Proteomes" id="UP001642484"/>
    </source>
</evidence>
<dbReference type="Proteomes" id="UP001642484">
    <property type="component" value="Unassembled WGS sequence"/>
</dbReference>